<feature type="region of interest" description="Disordered" evidence="1">
    <location>
        <begin position="52"/>
        <end position="98"/>
    </location>
</feature>
<reference evidence="2 3" key="1">
    <citation type="journal article" date="2019" name="Nat. Plants">
        <title>Genome sequencing of Musa balbisiana reveals subgenome evolution and function divergence in polyploid bananas.</title>
        <authorList>
            <person name="Yao X."/>
        </authorList>
    </citation>
    <scope>NUCLEOTIDE SEQUENCE [LARGE SCALE GENOMIC DNA]</scope>
    <source>
        <strain evidence="3">cv. DH-PKW</strain>
        <tissue evidence="2">Leaves</tissue>
    </source>
</reference>
<feature type="compositionally biased region" description="Low complexity" evidence="1">
    <location>
        <begin position="70"/>
        <end position="90"/>
    </location>
</feature>
<accession>A0A4S8IZ77</accession>
<dbReference type="EMBL" id="PYDT01000008">
    <property type="protein sequence ID" value="THU54308.1"/>
    <property type="molecule type" value="Genomic_DNA"/>
</dbReference>
<organism evidence="2 3">
    <name type="scientific">Musa balbisiana</name>
    <name type="common">Banana</name>
    <dbReference type="NCBI Taxonomy" id="52838"/>
    <lineage>
        <taxon>Eukaryota</taxon>
        <taxon>Viridiplantae</taxon>
        <taxon>Streptophyta</taxon>
        <taxon>Embryophyta</taxon>
        <taxon>Tracheophyta</taxon>
        <taxon>Spermatophyta</taxon>
        <taxon>Magnoliopsida</taxon>
        <taxon>Liliopsida</taxon>
        <taxon>Zingiberales</taxon>
        <taxon>Musaceae</taxon>
        <taxon>Musa</taxon>
    </lineage>
</organism>
<evidence type="ECO:0000313" key="2">
    <source>
        <dbReference type="EMBL" id="THU54308.1"/>
    </source>
</evidence>
<sequence>MLYNSSSVSQQMLRRKLEERQQAAEALQRAIELQGRRFMGLQFLDLNSRSLSSSAPACINSPSITTVTQSSSNVDSSCNDGSNSSSSQEDSPTKGDLAHRAMLLVSTSASESLHRKRR</sequence>
<dbReference type="Proteomes" id="UP000317650">
    <property type="component" value="Chromosome 10"/>
</dbReference>
<evidence type="ECO:0000313" key="3">
    <source>
        <dbReference type="Proteomes" id="UP000317650"/>
    </source>
</evidence>
<protein>
    <submittedName>
        <fullName evidence="2">Uncharacterized protein</fullName>
    </submittedName>
</protein>
<comment type="caution">
    <text evidence="2">The sequence shown here is derived from an EMBL/GenBank/DDBJ whole genome shotgun (WGS) entry which is preliminary data.</text>
</comment>
<evidence type="ECO:0000256" key="1">
    <source>
        <dbReference type="SAM" id="MobiDB-lite"/>
    </source>
</evidence>
<dbReference type="AlphaFoldDB" id="A0A4S8IZ77"/>
<gene>
    <name evidence="2" type="ORF">C4D60_Mb10t23710</name>
</gene>
<feature type="compositionally biased region" description="Polar residues" evidence="1">
    <location>
        <begin position="52"/>
        <end position="69"/>
    </location>
</feature>
<keyword evidence="3" id="KW-1185">Reference proteome</keyword>
<proteinExistence type="predicted"/>
<name>A0A4S8IZ77_MUSBA</name>